<dbReference type="AlphaFoldDB" id="A0A8S1R4Y1"/>
<feature type="compositionally biased region" description="Basic residues" evidence="1">
    <location>
        <begin position="1"/>
        <end position="21"/>
    </location>
</feature>
<evidence type="ECO:0000313" key="3">
    <source>
        <dbReference type="Proteomes" id="UP000692954"/>
    </source>
</evidence>
<gene>
    <name evidence="2" type="ORF">PSON_ATCC_30995.1.T1380095</name>
</gene>
<dbReference type="Proteomes" id="UP000692954">
    <property type="component" value="Unassembled WGS sequence"/>
</dbReference>
<feature type="compositionally biased region" description="Basic and acidic residues" evidence="1">
    <location>
        <begin position="22"/>
        <end position="35"/>
    </location>
</feature>
<evidence type="ECO:0000313" key="2">
    <source>
        <dbReference type="EMBL" id="CAD8122423.1"/>
    </source>
</evidence>
<proteinExistence type="predicted"/>
<organism evidence="2 3">
    <name type="scientific">Paramecium sonneborni</name>
    <dbReference type="NCBI Taxonomy" id="65129"/>
    <lineage>
        <taxon>Eukaryota</taxon>
        <taxon>Sar</taxon>
        <taxon>Alveolata</taxon>
        <taxon>Ciliophora</taxon>
        <taxon>Intramacronucleata</taxon>
        <taxon>Oligohymenophorea</taxon>
        <taxon>Peniculida</taxon>
        <taxon>Parameciidae</taxon>
        <taxon>Paramecium</taxon>
    </lineage>
</organism>
<comment type="caution">
    <text evidence="2">The sequence shown here is derived from an EMBL/GenBank/DDBJ whole genome shotgun (WGS) entry which is preliminary data.</text>
</comment>
<protein>
    <submittedName>
        <fullName evidence="2">Uncharacterized protein</fullName>
    </submittedName>
</protein>
<keyword evidence="3" id="KW-1185">Reference proteome</keyword>
<accession>A0A8S1R4Y1</accession>
<feature type="region of interest" description="Disordered" evidence="1">
    <location>
        <begin position="1"/>
        <end position="38"/>
    </location>
</feature>
<name>A0A8S1R4Y1_9CILI</name>
<reference evidence="2" key="1">
    <citation type="submission" date="2021-01" db="EMBL/GenBank/DDBJ databases">
        <authorList>
            <consortium name="Genoscope - CEA"/>
            <person name="William W."/>
        </authorList>
    </citation>
    <scope>NUCLEOTIDE SEQUENCE</scope>
</reference>
<dbReference type="EMBL" id="CAJJDN010000138">
    <property type="protein sequence ID" value="CAD8122423.1"/>
    <property type="molecule type" value="Genomic_DNA"/>
</dbReference>
<evidence type="ECO:0000256" key="1">
    <source>
        <dbReference type="SAM" id="MobiDB-lite"/>
    </source>
</evidence>
<sequence length="138" mass="16168">MGKHKIRSRSRSYEKKKHKNEKSRFQGLRKDKIDQGQKSVQTGLDVLEIIKKERKEDEEKLEQWKKKVGYTGLKVKAPLNIYEEIMKKNIVAPVKPVNPSLLNNPQAPRMIEILVNDRLGKKREQSVVLKIKQEILKN</sequence>